<sequence>MKGILFLGAGLGLYIALRILKGFKVKYTFHILIGIYETIEQKFVRLKFKS</sequence>
<dbReference type="AlphaFoldDB" id="A0A557SZ50"/>
<evidence type="ECO:0000313" key="2">
    <source>
        <dbReference type="Proteomes" id="UP000315289"/>
    </source>
</evidence>
<dbReference type="Proteomes" id="UP000315289">
    <property type="component" value="Unassembled WGS sequence"/>
</dbReference>
<comment type="caution">
    <text evidence="1">The sequence shown here is derived from an EMBL/GenBank/DDBJ whole genome shotgun (WGS) entry which is preliminary data.</text>
</comment>
<name>A0A557SZ50_9ARCH</name>
<reference evidence="1 2" key="1">
    <citation type="journal article" date="2019" name="Front. Microbiol.">
        <title>Ammonia Oxidation by the Arctic Terrestrial Thaumarchaeote Candidatus Nitrosocosmicus arcticus Is Stimulated by Increasing Temperatures.</title>
        <authorList>
            <person name="Alves R.J.E."/>
            <person name="Kerou M."/>
            <person name="Zappe A."/>
            <person name="Bittner R."/>
            <person name="Abby S.S."/>
            <person name="Schmidt H.A."/>
            <person name="Pfeifer K."/>
            <person name="Schleper C."/>
        </authorList>
    </citation>
    <scope>NUCLEOTIDE SEQUENCE [LARGE SCALE GENOMIC DNA]</scope>
    <source>
        <strain evidence="1 2">Kfb</strain>
    </source>
</reference>
<organism evidence="1 2">
    <name type="scientific">Candidatus Nitrosocosmicus arcticus</name>
    <dbReference type="NCBI Taxonomy" id="2035267"/>
    <lineage>
        <taxon>Archaea</taxon>
        <taxon>Nitrososphaerota</taxon>
        <taxon>Nitrososphaeria</taxon>
        <taxon>Nitrososphaerales</taxon>
        <taxon>Nitrososphaeraceae</taxon>
        <taxon>Candidatus Nitrosocosmicus</taxon>
    </lineage>
</organism>
<evidence type="ECO:0000313" key="1">
    <source>
        <dbReference type="EMBL" id="TVP41884.1"/>
    </source>
</evidence>
<protein>
    <submittedName>
        <fullName evidence="1">Uncharacterized protein</fullName>
    </submittedName>
</protein>
<keyword evidence="2" id="KW-1185">Reference proteome</keyword>
<proteinExistence type="predicted"/>
<dbReference type="EMBL" id="VOAH01000001">
    <property type="protein sequence ID" value="TVP41884.1"/>
    <property type="molecule type" value="Genomic_DNA"/>
</dbReference>
<accession>A0A557SZ50</accession>
<gene>
    <name evidence="1" type="ORF">NARC_10290</name>
</gene>